<evidence type="ECO:0000313" key="2">
    <source>
        <dbReference type="EMBL" id="JAH60612.1"/>
    </source>
</evidence>
<dbReference type="AlphaFoldDB" id="A0A0E9U4C1"/>
<feature type="signal peptide" evidence="1">
    <location>
        <begin position="1"/>
        <end position="16"/>
    </location>
</feature>
<sequence>MVLANILVSYYLTARAFLLCTVPKCLENESCEILFCISTGNFYCTT</sequence>
<feature type="chain" id="PRO_5002432987" evidence="1">
    <location>
        <begin position="17"/>
        <end position="46"/>
    </location>
</feature>
<organism evidence="2">
    <name type="scientific">Anguilla anguilla</name>
    <name type="common">European freshwater eel</name>
    <name type="synonym">Muraena anguilla</name>
    <dbReference type="NCBI Taxonomy" id="7936"/>
    <lineage>
        <taxon>Eukaryota</taxon>
        <taxon>Metazoa</taxon>
        <taxon>Chordata</taxon>
        <taxon>Craniata</taxon>
        <taxon>Vertebrata</taxon>
        <taxon>Euteleostomi</taxon>
        <taxon>Actinopterygii</taxon>
        <taxon>Neopterygii</taxon>
        <taxon>Teleostei</taxon>
        <taxon>Anguilliformes</taxon>
        <taxon>Anguillidae</taxon>
        <taxon>Anguilla</taxon>
    </lineage>
</organism>
<dbReference type="EMBL" id="GBXM01047965">
    <property type="protein sequence ID" value="JAH60612.1"/>
    <property type="molecule type" value="Transcribed_RNA"/>
</dbReference>
<accession>A0A0E9U4C1</accession>
<evidence type="ECO:0000256" key="1">
    <source>
        <dbReference type="SAM" id="SignalP"/>
    </source>
</evidence>
<name>A0A0E9U4C1_ANGAN</name>
<keyword evidence="1" id="KW-0732">Signal</keyword>
<proteinExistence type="predicted"/>
<reference evidence="2" key="1">
    <citation type="submission" date="2014-11" db="EMBL/GenBank/DDBJ databases">
        <authorList>
            <person name="Amaro Gonzalez C."/>
        </authorList>
    </citation>
    <scope>NUCLEOTIDE SEQUENCE</scope>
</reference>
<protein>
    <submittedName>
        <fullName evidence="2">Uncharacterized protein</fullName>
    </submittedName>
</protein>
<reference evidence="2" key="2">
    <citation type="journal article" date="2015" name="Fish Shellfish Immunol.">
        <title>Early steps in the European eel (Anguilla anguilla)-Vibrio vulnificus interaction in the gills: Role of the RtxA13 toxin.</title>
        <authorList>
            <person name="Callol A."/>
            <person name="Pajuelo D."/>
            <person name="Ebbesson L."/>
            <person name="Teles M."/>
            <person name="MacKenzie S."/>
            <person name="Amaro C."/>
        </authorList>
    </citation>
    <scope>NUCLEOTIDE SEQUENCE</scope>
</reference>